<comment type="caution">
    <text evidence="2">The sequence shown here is derived from an EMBL/GenBank/DDBJ whole genome shotgun (WGS) entry which is preliminary data.</text>
</comment>
<dbReference type="InterPro" id="IPR001279">
    <property type="entry name" value="Metallo-B-lactamas"/>
</dbReference>
<dbReference type="SUPFAM" id="SSF56281">
    <property type="entry name" value="Metallo-hydrolase/oxidoreductase"/>
    <property type="match status" value="1"/>
</dbReference>
<name>A0A1A2EUI6_MYCSD</name>
<evidence type="ECO:0000313" key="2">
    <source>
        <dbReference type="EMBL" id="OBG01700.1"/>
    </source>
</evidence>
<dbReference type="Gene3D" id="3.60.15.10">
    <property type="entry name" value="Ribonuclease Z/Hydroxyacylglutathione hydrolase-like"/>
    <property type="match status" value="1"/>
</dbReference>
<evidence type="ECO:0000313" key="3">
    <source>
        <dbReference type="Proteomes" id="UP000093985"/>
    </source>
</evidence>
<dbReference type="GO" id="GO:0016787">
    <property type="term" value="F:hydrolase activity"/>
    <property type="evidence" value="ECO:0007669"/>
    <property type="project" value="UniProtKB-KW"/>
</dbReference>
<dbReference type="PANTHER" id="PTHR42951">
    <property type="entry name" value="METALLO-BETA-LACTAMASE DOMAIN-CONTAINING"/>
    <property type="match status" value="1"/>
</dbReference>
<dbReference type="OrthoDB" id="5177904at2"/>
<gene>
    <name evidence="2" type="ORF">A5771_16330</name>
</gene>
<feature type="domain" description="Metallo-beta-lactamase" evidence="1">
    <location>
        <begin position="20"/>
        <end position="229"/>
    </location>
</feature>
<dbReference type="EMBL" id="LZIN01000087">
    <property type="protein sequence ID" value="OBG01700.1"/>
    <property type="molecule type" value="Genomic_DNA"/>
</dbReference>
<proteinExistence type="predicted"/>
<organism evidence="2 3">
    <name type="scientific">Mycolicibacter sinensis (strain JDM601)</name>
    <name type="common">Mycobacterium sinense</name>
    <dbReference type="NCBI Taxonomy" id="875328"/>
    <lineage>
        <taxon>Bacteria</taxon>
        <taxon>Bacillati</taxon>
        <taxon>Actinomycetota</taxon>
        <taxon>Actinomycetes</taxon>
        <taxon>Mycobacteriales</taxon>
        <taxon>Mycobacteriaceae</taxon>
        <taxon>Mycolicibacter</taxon>
    </lineage>
</organism>
<sequence>MAGVLERNVADGVHRLAHAGVNVYLIEDDSGVTLVDTGLPATFGHLETVLAQLNRSVDEVRAVVLTHAHFDHVGSARRVYHRWQVPVWVHAADQYLAAHPARYAHERSRLIYPLRYPKAIPGLLRMAAAGALFVRGISDTTCYSAGAELDVPGRPRAVFSPGHTLGHCALHLADRDTVISGDALVTLDPYTGVAGPQIVSGAATADSAEALASLTALADTGATTVLPGHGEPWYDGVTSAVEAALRAGPS</sequence>
<dbReference type="InterPro" id="IPR050855">
    <property type="entry name" value="NDM-1-like"/>
</dbReference>
<dbReference type="RefSeq" id="WP_064856549.1">
    <property type="nucleotide sequence ID" value="NZ_LZIM01000005.1"/>
</dbReference>
<reference evidence="3" key="1">
    <citation type="submission" date="2016-06" db="EMBL/GenBank/DDBJ databases">
        <authorList>
            <person name="Sutton G."/>
            <person name="Brinkac L."/>
            <person name="Sanka R."/>
            <person name="Adams M."/>
            <person name="Lau E."/>
            <person name="Mehaffy C."/>
            <person name="Tameris M."/>
            <person name="Hatherill M."/>
            <person name="Hanekom W."/>
            <person name="Mahomed H."/>
            <person name="Mcshane H."/>
        </authorList>
    </citation>
    <scope>NUCLEOTIDE SEQUENCE [LARGE SCALE GENOMIC DNA]</scope>
    <source>
        <strain evidence="3">852014-51077_SCH5608930-a</strain>
    </source>
</reference>
<dbReference type="SMART" id="SM00849">
    <property type="entry name" value="Lactamase_B"/>
    <property type="match status" value="1"/>
</dbReference>
<dbReference type="AlphaFoldDB" id="A0A1A2EUI6"/>
<dbReference type="InterPro" id="IPR036866">
    <property type="entry name" value="RibonucZ/Hydroxyglut_hydro"/>
</dbReference>
<accession>A0A1A2EUI6</accession>
<dbReference type="CDD" id="cd07721">
    <property type="entry name" value="yflN-like_MBL-fold"/>
    <property type="match status" value="1"/>
</dbReference>
<dbReference type="Pfam" id="PF00753">
    <property type="entry name" value="Lactamase_B"/>
    <property type="match status" value="1"/>
</dbReference>
<dbReference type="Proteomes" id="UP000093985">
    <property type="component" value="Unassembled WGS sequence"/>
</dbReference>
<keyword evidence="2" id="KW-0378">Hydrolase</keyword>
<protein>
    <submittedName>
        <fullName evidence="2">Zn-dependent hydrolase</fullName>
    </submittedName>
</protein>
<evidence type="ECO:0000259" key="1">
    <source>
        <dbReference type="SMART" id="SM00849"/>
    </source>
</evidence>